<dbReference type="GO" id="GO:0005524">
    <property type="term" value="F:ATP binding"/>
    <property type="evidence" value="ECO:0007669"/>
    <property type="project" value="UniProtKB-UniRule"/>
</dbReference>
<keyword evidence="4 18" id="KW-0677">Repeat</keyword>
<keyword evidence="8 18" id="KW-0863">Zinc-finger</keyword>
<feature type="domain" description="ABC transporter" evidence="20">
    <location>
        <begin position="676"/>
        <end position="1011"/>
    </location>
</feature>
<dbReference type="Proteomes" id="UP000198552">
    <property type="component" value="Unassembled WGS sequence"/>
</dbReference>
<evidence type="ECO:0000256" key="3">
    <source>
        <dbReference type="ARBA" id="ARBA00022723"/>
    </source>
</evidence>
<dbReference type="GO" id="GO:0009432">
    <property type="term" value="P:SOS response"/>
    <property type="evidence" value="ECO:0007669"/>
    <property type="project" value="UniProtKB-UniRule"/>
</dbReference>
<feature type="binding site" evidence="18">
    <location>
        <begin position="51"/>
        <end position="58"/>
    </location>
    <ligand>
        <name>ATP</name>
        <dbReference type="ChEBI" id="CHEBI:30616"/>
    </ligand>
</feature>
<dbReference type="FunFam" id="1.10.8.280:FF:000001">
    <property type="entry name" value="UvrABC system protein A"/>
    <property type="match status" value="1"/>
</dbReference>
<keyword evidence="3 18" id="KW-0479">Metal-binding</keyword>
<evidence type="ECO:0000256" key="5">
    <source>
        <dbReference type="ARBA" id="ARBA00022741"/>
    </source>
</evidence>
<dbReference type="FunFam" id="1.20.1580.10:FF:000002">
    <property type="entry name" value="UvrABC system protein A"/>
    <property type="match status" value="1"/>
</dbReference>
<keyword evidence="7 18" id="KW-0228">DNA excision</keyword>
<evidence type="ECO:0000256" key="7">
    <source>
        <dbReference type="ARBA" id="ARBA00022769"/>
    </source>
</evidence>
<dbReference type="InterPro" id="IPR004602">
    <property type="entry name" value="UvrA"/>
</dbReference>
<dbReference type="GO" id="GO:0009380">
    <property type="term" value="C:excinuclease repair complex"/>
    <property type="evidence" value="ECO:0007669"/>
    <property type="project" value="InterPro"/>
</dbReference>
<evidence type="ECO:0000256" key="11">
    <source>
        <dbReference type="ARBA" id="ARBA00022881"/>
    </source>
</evidence>
<dbReference type="GO" id="GO:0006289">
    <property type="term" value="P:nucleotide-excision repair"/>
    <property type="evidence" value="ECO:0007669"/>
    <property type="project" value="UniProtKB-UniRule"/>
</dbReference>
<feature type="zinc finger region" description="C4-type" evidence="18">
    <location>
        <begin position="814"/>
        <end position="840"/>
    </location>
</feature>
<keyword evidence="11 18" id="KW-0267">Excision nuclease</keyword>
<evidence type="ECO:0000256" key="13">
    <source>
        <dbReference type="ARBA" id="ARBA00023204"/>
    </source>
</evidence>
<comment type="subcellular location">
    <subcellularLocation>
        <location evidence="1 18">Cytoplasm</location>
    </subcellularLocation>
</comment>
<dbReference type="RefSeq" id="WP_091567113.1">
    <property type="nucleotide sequence ID" value="NZ_FNHP01000002.1"/>
</dbReference>
<evidence type="ECO:0000256" key="9">
    <source>
        <dbReference type="ARBA" id="ARBA00022833"/>
    </source>
</evidence>
<feature type="binding site" evidence="18">
    <location>
        <begin position="711"/>
        <end position="718"/>
    </location>
    <ligand>
        <name>ATP</name>
        <dbReference type="ChEBI" id="CHEBI:30616"/>
    </ligand>
</feature>
<evidence type="ECO:0000256" key="1">
    <source>
        <dbReference type="ARBA" id="ARBA00004496"/>
    </source>
</evidence>
<keyword evidence="9 18" id="KW-0862">Zinc</keyword>
<dbReference type="STRING" id="1527607.SAMN05428957_102343"/>
<evidence type="ECO:0000256" key="6">
    <source>
        <dbReference type="ARBA" id="ARBA00022763"/>
    </source>
</evidence>
<keyword evidence="6 18" id="KW-0227">DNA damage</keyword>
<dbReference type="GO" id="GO:0008270">
    <property type="term" value="F:zinc ion binding"/>
    <property type="evidence" value="ECO:0007669"/>
    <property type="project" value="UniProtKB-UniRule"/>
</dbReference>
<proteinExistence type="inferred from homology"/>
<keyword evidence="22" id="KW-1185">Reference proteome</keyword>
<dbReference type="PROSITE" id="PS50893">
    <property type="entry name" value="ABC_TRANSPORTER_2"/>
    <property type="match status" value="1"/>
</dbReference>
<dbReference type="FunFam" id="3.40.50.300:FF:000028">
    <property type="entry name" value="UvrABC system protein A"/>
    <property type="match status" value="1"/>
</dbReference>
<dbReference type="InterPro" id="IPR017871">
    <property type="entry name" value="ABC_transporter-like_CS"/>
</dbReference>
<keyword evidence="5 18" id="KW-0547">Nucleotide-binding</keyword>
<dbReference type="AlphaFoldDB" id="A0A1G9QJV4"/>
<dbReference type="InterPro" id="IPR041552">
    <property type="entry name" value="UvrA_DNA-bd"/>
</dbReference>
<dbReference type="CDD" id="cd03271">
    <property type="entry name" value="ABC_UvrA_II"/>
    <property type="match status" value="1"/>
</dbReference>
<dbReference type="CDD" id="cd03270">
    <property type="entry name" value="ABC_UvrA_I"/>
    <property type="match status" value="1"/>
</dbReference>
<evidence type="ECO:0000259" key="20">
    <source>
        <dbReference type="PROSITE" id="PS50893"/>
    </source>
</evidence>
<dbReference type="PROSITE" id="PS00211">
    <property type="entry name" value="ABC_TRANSPORTER_1"/>
    <property type="match status" value="2"/>
</dbReference>
<evidence type="ECO:0000256" key="15">
    <source>
        <dbReference type="ARBA" id="ARBA00038000"/>
    </source>
</evidence>
<comment type="function">
    <text evidence="18">The UvrABC repair system catalyzes the recognition and processing of DNA lesions. UvrA is an ATPase and a DNA-binding protein. A damage recognition complex composed of 2 UvrA and 2 UvrB subunits scans DNA for abnormalities. When the presence of a lesion has been verified by UvrB, the UvrA molecules dissociate.</text>
</comment>
<dbReference type="Pfam" id="PF17760">
    <property type="entry name" value="UvrA_inter"/>
    <property type="match status" value="1"/>
</dbReference>
<dbReference type="HAMAP" id="MF_00205">
    <property type="entry name" value="UvrA"/>
    <property type="match status" value="1"/>
</dbReference>
<dbReference type="GO" id="GO:0003677">
    <property type="term" value="F:DNA binding"/>
    <property type="evidence" value="ECO:0007669"/>
    <property type="project" value="UniProtKB-UniRule"/>
</dbReference>
<protein>
    <recommendedName>
        <fullName evidence="16 18">UvrABC system protein A</fullName>
        <shortName evidence="18">UvrA protein</shortName>
    </recommendedName>
    <alternativeName>
        <fullName evidence="17 18">Excinuclease ABC subunit A</fullName>
    </alternativeName>
</protein>
<evidence type="ECO:0000256" key="16">
    <source>
        <dbReference type="ARBA" id="ARBA00039316"/>
    </source>
</evidence>
<keyword evidence="12 18" id="KW-0238">DNA-binding</keyword>
<evidence type="ECO:0000313" key="22">
    <source>
        <dbReference type="Proteomes" id="UP000198552"/>
    </source>
</evidence>
<dbReference type="Gene3D" id="1.10.8.280">
    <property type="entry name" value="ABC transporter ATPase domain-like"/>
    <property type="match status" value="1"/>
</dbReference>
<dbReference type="InterPro" id="IPR027417">
    <property type="entry name" value="P-loop_NTPase"/>
</dbReference>
<dbReference type="Gene3D" id="1.20.1580.10">
    <property type="entry name" value="ABC transporter ATPase like domain"/>
    <property type="match status" value="2"/>
</dbReference>
<dbReference type="InterPro" id="IPR013815">
    <property type="entry name" value="ATP_grasp_subdomain_1"/>
</dbReference>
<evidence type="ECO:0000256" key="18">
    <source>
        <dbReference type="HAMAP-Rule" id="MF_00205"/>
    </source>
</evidence>
<accession>A0A1G9QJV4</accession>
<feature type="zinc finger region" description="C4-type" evidence="18">
    <location>
        <begin position="275"/>
        <end position="302"/>
    </location>
</feature>
<comment type="subunit">
    <text evidence="18">Forms a heterotetramer with UvrB during the search for lesions.</text>
</comment>
<organism evidence="21 22">
    <name type="scientific">Oryzisolibacter propanilivorax</name>
    <dbReference type="NCBI Taxonomy" id="1527607"/>
    <lineage>
        <taxon>Bacteria</taxon>
        <taxon>Pseudomonadati</taxon>
        <taxon>Pseudomonadota</taxon>
        <taxon>Betaproteobacteria</taxon>
        <taxon>Burkholderiales</taxon>
        <taxon>Comamonadaceae</taxon>
        <taxon>Oryzisolibacter</taxon>
    </lineage>
</organism>
<reference evidence="22" key="1">
    <citation type="submission" date="2016-10" db="EMBL/GenBank/DDBJ databases">
        <authorList>
            <person name="Varghese N."/>
            <person name="Submissions S."/>
        </authorList>
    </citation>
    <scope>NUCLEOTIDE SEQUENCE [LARGE SCALE GENOMIC DNA]</scope>
    <source>
        <strain evidence="22">EPL6</strain>
    </source>
</reference>
<keyword evidence="10 18" id="KW-0067">ATP-binding</keyword>
<dbReference type="InterPro" id="IPR003439">
    <property type="entry name" value="ABC_transporter-like_ATP-bd"/>
</dbReference>
<comment type="similarity">
    <text evidence="15 18">Belongs to the ABC transporter superfamily. UvrA family.</text>
</comment>
<evidence type="ECO:0000256" key="10">
    <source>
        <dbReference type="ARBA" id="ARBA00022840"/>
    </source>
</evidence>
<dbReference type="GO" id="GO:0009381">
    <property type="term" value="F:excinuclease ABC activity"/>
    <property type="evidence" value="ECO:0007669"/>
    <property type="project" value="UniProtKB-UniRule"/>
</dbReference>
<dbReference type="EMBL" id="FNHP01000002">
    <property type="protein sequence ID" value="SDM10757.1"/>
    <property type="molecule type" value="Genomic_DNA"/>
</dbReference>
<evidence type="ECO:0000313" key="21">
    <source>
        <dbReference type="EMBL" id="SDM10757.1"/>
    </source>
</evidence>
<dbReference type="PANTHER" id="PTHR43152:SF3">
    <property type="entry name" value="UVRABC SYSTEM PROTEIN A"/>
    <property type="match status" value="1"/>
</dbReference>
<feature type="region of interest" description="Disordered" evidence="19">
    <location>
        <begin position="643"/>
        <end position="664"/>
    </location>
</feature>
<name>A0A1G9QJV4_9BURK</name>
<dbReference type="PANTHER" id="PTHR43152">
    <property type="entry name" value="UVRABC SYSTEM PROTEIN A"/>
    <property type="match status" value="1"/>
</dbReference>
<dbReference type="InterPro" id="IPR041102">
    <property type="entry name" value="UvrA_inter"/>
</dbReference>
<evidence type="ECO:0000256" key="19">
    <source>
        <dbReference type="SAM" id="MobiDB-lite"/>
    </source>
</evidence>
<dbReference type="Gene3D" id="3.40.50.300">
    <property type="entry name" value="P-loop containing nucleotide triphosphate hydrolases"/>
    <property type="match status" value="2"/>
</dbReference>
<evidence type="ECO:0000256" key="4">
    <source>
        <dbReference type="ARBA" id="ARBA00022737"/>
    </source>
</evidence>
<evidence type="ECO:0000256" key="14">
    <source>
        <dbReference type="ARBA" id="ARBA00023236"/>
    </source>
</evidence>
<keyword evidence="14 18" id="KW-0742">SOS response</keyword>
<dbReference type="GO" id="GO:0005737">
    <property type="term" value="C:cytoplasm"/>
    <property type="evidence" value="ECO:0007669"/>
    <property type="project" value="UniProtKB-SubCell"/>
</dbReference>
<dbReference type="SUPFAM" id="SSF52540">
    <property type="entry name" value="P-loop containing nucleoside triphosphate hydrolases"/>
    <property type="match status" value="2"/>
</dbReference>
<dbReference type="OrthoDB" id="9809851at2"/>
<evidence type="ECO:0000256" key="8">
    <source>
        <dbReference type="ARBA" id="ARBA00022771"/>
    </source>
</evidence>
<keyword evidence="2 18" id="KW-0963">Cytoplasm</keyword>
<evidence type="ECO:0000256" key="17">
    <source>
        <dbReference type="ARBA" id="ARBA00042156"/>
    </source>
</evidence>
<evidence type="ECO:0000256" key="2">
    <source>
        <dbReference type="ARBA" id="ARBA00022490"/>
    </source>
</evidence>
<dbReference type="Gene3D" id="3.30.1490.20">
    <property type="entry name" value="ATP-grasp fold, A domain"/>
    <property type="match status" value="1"/>
</dbReference>
<gene>
    <name evidence="18" type="primary">uvrA</name>
    <name evidence="21" type="ORF">SAMN05428957_102343</name>
</gene>
<evidence type="ECO:0000256" key="12">
    <source>
        <dbReference type="ARBA" id="ARBA00023125"/>
    </source>
</evidence>
<keyword evidence="13 18" id="KW-0234">DNA repair</keyword>
<dbReference type="GO" id="GO:0016887">
    <property type="term" value="F:ATP hydrolysis activity"/>
    <property type="evidence" value="ECO:0007669"/>
    <property type="project" value="InterPro"/>
</dbReference>
<dbReference type="Pfam" id="PF17755">
    <property type="entry name" value="UvrA_DNA-bind"/>
    <property type="match status" value="1"/>
</dbReference>
<sequence>MTSSLSDDLRDDAYLARVLREQRISIRGARTHNLKNIDLDLPRNRLVVITGLSGSGKSSLAFDTLYAEGQRRYVESLSAYARQFLGRLDKPDVDLIEGLSPAIAIEQKATSHNPRSTVGTVTEVHDYLRLLYARAGTPYCPEHGLPLTAQTVSQMVDAVLALPDDTRLMLLAPLAREKKGEFAEVLAQMQQLGYVRFRIDGQIVDAESLPALKKTEKHDIDVVIDRLKVRPDARQRLAESIEAVLRVGGSEGAGRVLALEMDSGHEHLWSSRFACPVCSYALPELEPRLFSFNSPTGACPSCDGIGELEVFDPERIVAHPELSLAGGAVRGWDRRNGYYFAMLESLARHYRFDVETPFEALPDKVRQVVLHGSGQEEIAFSYVLDSGARKGQEIVKSHPFEGIVPNMERRWRDTDSATVREELARFRQCQPCPACRGARLRPEARAVKVGEGSEALAIHQVSALTLAAAQDWFARLQLTGAKAEIAARIVREIGARLSFLNDVGLSYLSLARSADTLSGGEAQRIRLASQIGSGLTGVMYVLDEPSIGLHQRDNDRLIATLVRLRDIGNSVLVVEHDEDMIRAADHVVDMGPGAGVHGGRVMAQGTAQDLADSPDSLTGQYLSGAKTIAVPLRRTPWLPVRAQDREAPAPRKNGASRFPETAASARRQERLAAHRATLGDLQALRVLGARGNNLADVSVSFPVGLFTCVTGVSGSGKSTLVNDTLLKAVARQLYRAHDEPAEHDAIEGIEYFDKVINVDQSPIGRTPRSNPATYTGLFTPIRELMAETNTARERGYGPGRFSFNVSQASGGGRCEACQGDGVVKVEMHFLPDVYVPCDVCHGQRYNRETLEVQWKGRNIAQILELTVEDAYLLFKDVPGIARKLQTLLEVGLSYIRLGQSATTLSGGEAQRVKLAQELSRRDTGRTLYILDEPTTGLHFADVDLLLQVLTRLRDAGNTLVVIEHNLDVIKTADWVIDMGPEGGAGGGQVVAEGTPEQVAAQPASHTGQYLQRYLQPKPA</sequence>
<dbReference type="NCBIfam" id="TIGR00630">
    <property type="entry name" value="uvra"/>
    <property type="match status" value="1"/>
</dbReference>